<proteinExistence type="inferred from homology"/>
<dbReference type="CDD" id="cd05327">
    <property type="entry name" value="retinol-DH_like_SDR_c_like"/>
    <property type="match status" value="1"/>
</dbReference>
<protein>
    <submittedName>
        <fullName evidence="3">Short-chain dehydrogenase</fullName>
    </submittedName>
</protein>
<dbReference type="InterPro" id="IPR002347">
    <property type="entry name" value="SDR_fam"/>
</dbReference>
<name>A0AAW2YVT6_9EUKA</name>
<keyword evidence="4" id="KW-1185">Reference proteome</keyword>
<comment type="caution">
    <text evidence="3">The sequence shown here is derived from an EMBL/GenBank/DDBJ whole genome shotgun (WGS) entry which is preliminary data.</text>
</comment>
<evidence type="ECO:0000313" key="3">
    <source>
        <dbReference type="EMBL" id="KAL0481225.1"/>
    </source>
</evidence>
<dbReference type="SUPFAM" id="SSF51735">
    <property type="entry name" value="NAD(P)-binding Rossmann-fold domains"/>
    <property type="match status" value="1"/>
</dbReference>
<evidence type="ECO:0000313" key="4">
    <source>
        <dbReference type="Proteomes" id="UP001431209"/>
    </source>
</evidence>
<dbReference type="InterPro" id="IPR036291">
    <property type="entry name" value="NAD(P)-bd_dom_sf"/>
</dbReference>
<reference evidence="3 4" key="1">
    <citation type="submission" date="2024-03" db="EMBL/GenBank/DDBJ databases">
        <title>The Acrasis kona genome and developmental transcriptomes reveal deep origins of eukaryotic multicellular pathways.</title>
        <authorList>
            <person name="Sheikh S."/>
            <person name="Fu C.-J."/>
            <person name="Brown M.W."/>
            <person name="Baldauf S.L."/>
        </authorList>
    </citation>
    <scope>NUCLEOTIDE SEQUENCE [LARGE SCALE GENOMIC DNA]</scope>
    <source>
        <strain evidence="3 4">ATCC MYA-3509</strain>
    </source>
</reference>
<evidence type="ECO:0000256" key="1">
    <source>
        <dbReference type="ARBA" id="ARBA00006484"/>
    </source>
</evidence>
<organism evidence="3 4">
    <name type="scientific">Acrasis kona</name>
    <dbReference type="NCBI Taxonomy" id="1008807"/>
    <lineage>
        <taxon>Eukaryota</taxon>
        <taxon>Discoba</taxon>
        <taxon>Heterolobosea</taxon>
        <taxon>Tetramitia</taxon>
        <taxon>Eutetramitia</taxon>
        <taxon>Acrasidae</taxon>
        <taxon>Acrasis</taxon>
    </lineage>
</organism>
<dbReference type="AlphaFoldDB" id="A0AAW2YVT6"/>
<sequence>MSKYGKDSTAEEVSEGINLDRKVVIVTGASSGLGEETARVFALRGALVVIAVRNVASGEKTAQTILSQNPSANLKVMEVDLASLKSIRKFAADFKALNLPLNYLINNAGIMALPERKTTEDGFELQFGTNHLGHFLLTNLLADVLIKSAPARVVTVSSLAHAFNDGKGFYFEDYNLEHNYSKWAAYAHSKTANILFSNELNERLKKHNVESFSLHPGGIRTPLQKELTLDEMIAHGWLDKDGNPKPDIWKTIPAGAATSVFAATSSELTGKGGAYLEDCNITQTGTENSRDPENGRKLWALSEKLVGQTFSY</sequence>
<keyword evidence="2" id="KW-0560">Oxidoreductase</keyword>
<dbReference type="Pfam" id="PF00106">
    <property type="entry name" value="adh_short"/>
    <property type="match status" value="2"/>
</dbReference>
<dbReference type="PANTHER" id="PTHR24320">
    <property type="entry name" value="RETINOL DEHYDROGENASE"/>
    <property type="match status" value="1"/>
</dbReference>
<dbReference type="Proteomes" id="UP001431209">
    <property type="component" value="Unassembled WGS sequence"/>
</dbReference>
<evidence type="ECO:0000256" key="2">
    <source>
        <dbReference type="ARBA" id="ARBA00023002"/>
    </source>
</evidence>
<gene>
    <name evidence="3" type="ORF">AKO1_012832</name>
</gene>
<dbReference type="EMBL" id="JAOPGA020000739">
    <property type="protein sequence ID" value="KAL0481225.1"/>
    <property type="molecule type" value="Genomic_DNA"/>
</dbReference>
<comment type="similarity">
    <text evidence="1">Belongs to the short-chain dehydrogenases/reductases (SDR) family.</text>
</comment>
<dbReference type="GO" id="GO:0016491">
    <property type="term" value="F:oxidoreductase activity"/>
    <property type="evidence" value="ECO:0007669"/>
    <property type="project" value="UniProtKB-KW"/>
</dbReference>
<dbReference type="PRINTS" id="PR00081">
    <property type="entry name" value="GDHRDH"/>
</dbReference>
<accession>A0AAW2YVT6</accession>
<dbReference type="PANTHER" id="PTHR24320:SF227">
    <property type="entry name" value="RETINOL DEHYDROGENASE 11"/>
    <property type="match status" value="1"/>
</dbReference>
<dbReference type="Gene3D" id="3.40.50.720">
    <property type="entry name" value="NAD(P)-binding Rossmann-like Domain"/>
    <property type="match status" value="1"/>
</dbReference>